<keyword evidence="10 11" id="KW-0407">Ion channel</keyword>
<reference evidence="13" key="1">
    <citation type="submission" date="2021-02" db="EMBL/GenBank/DDBJ databases">
        <authorList>
            <person name="Nowell W R."/>
        </authorList>
    </citation>
    <scope>NUCLEOTIDE SEQUENCE</scope>
    <source>
        <strain evidence="13">Ploen Becks lab</strain>
    </source>
</reference>
<protein>
    <submittedName>
        <fullName evidence="13">Uncharacterized protein</fullName>
    </submittedName>
</protein>
<keyword evidence="14" id="KW-1185">Reference proteome</keyword>
<dbReference type="Gene3D" id="1.10.287.770">
    <property type="entry name" value="YojJ-like"/>
    <property type="match status" value="1"/>
</dbReference>
<organism evidence="13 14">
    <name type="scientific">Brachionus calyciflorus</name>
    <dbReference type="NCBI Taxonomy" id="104777"/>
    <lineage>
        <taxon>Eukaryota</taxon>
        <taxon>Metazoa</taxon>
        <taxon>Spiralia</taxon>
        <taxon>Gnathifera</taxon>
        <taxon>Rotifera</taxon>
        <taxon>Eurotatoria</taxon>
        <taxon>Monogononta</taxon>
        <taxon>Pseudotrocha</taxon>
        <taxon>Ploima</taxon>
        <taxon>Brachionidae</taxon>
        <taxon>Brachionus</taxon>
    </lineage>
</organism>
<keyword evidence="3 11" id="KW-0894">Sodium channel</keyword>
<dbReference type="PRINTS" id="PR01078">
    <property type="entry name" value="AMINACHANNEL"/>
</dbReference>
<evidence type="ECO:0000256" key="8">
    <source>
        <dbReference type="ARBA" id="ARBA00023136"/>
    </source>
</evidence>
<evidence type="ECO:0000256" key="7">
    <source>
        <dbReference type="ARBA" id="ARBA00023065"/>
    </source>
</evidence>
<comment type="caution">
    <text evidence="13">The sequence shown here is derived from an EMBL/GenBank/DDBJ whole genome shotgun (WGS) entry which is preliminary data.</text>
</comment>
<dbReference type="GO" id="GO:0015280">
    <property type="term" value="F:ligand-gated sodium channel activity"/>
    <property type="evidence" value="ECO:0007669"/>
    <property type="project" value="TreeGrafter"/>
</dbReference>
<comment type="similarity">
    <text evidence="11">Belongs to the amiloride-sensitive sodium channel (TC 1.A.6) family.</text>
</comment>
<evidence type="ECO:0000256" key="10">
    <source>
        <dbReference type="ARBA" id="ARBA00023303"/>
    </source>
</evidence>
<evidence type="ECO:0000256" key="5">
    <source>
        <dbReference type="ARBA" id="ARBA00022989"/>
    </source>
</evidence>
<evidence type="ECO:0000313" key="14">
    <source>
        <dbReference type="Proteomes" id="UP000663879"/>
    </source>
</evidence>
<dbReference type="InterPro" id="IPR020903">
    <property type="entry name" value="ENaC_CS"/>
</dbReference>
<dbReference type="PANTHER" id="PTHR11690">
    <property type="entry name" value="AMILORIDE-SENSITIVE SODIUM CHANNEL-RELATED"/>
    <property type="match status" value="1"/>
</dbReference>
<keyword evidence="9 11" id="KW-0739">Sodium transport</keyword>
<evidence type="ECO:0000313" key="13">
    <source>
        <dbReference type="EMBL" id="CAF0716018.1"/>
    </source>
</evidence>
<evidence type="ECO:0000256" key="2">
    <source>
        <dbReference type="ARBA" id="ARBA00022448"/>
    </source>
</evidence>
<evidence type="ECO:0000256" key="1">
    <source>
        <dbReference type="ARBA" id="ARBA00004141"/>
    </source>
</evidence>
<evidence type="ECO:0000256" key="3">
    <source>
        <dbReference type="ARBA" id="ARBA00022461"/>
    </source>
</evidence>
<name>A0A813M8K2_9BILA</name>
<keyword evidence="8 12" id="KW-0472">Membrane</keyword>
<evidence type="ECO:0000256" key="11">
    <source>
        <dbReference type="RuleBase" id="RU000679"/>
    </source>
</evidence>
<evidence type="ECO:0000256" key="12">
    <source>
        <dbReference type="SAM" id="Phobius"/>
    </source>
</evidence>
<dbReference type="EMBL" id="CAJNOC010000111">
    <property type="protein sequence ID" value="CAF0716018.1"/>
    <property type="molecule type" value="Genomic_DNA"/>
</dbReference>
<dbReference type="Gene3D" id="2.60.470.10">
    <property type="entry name" value="Acid-sensing ion channels like domains"/>
    <property type="match status" value="1"/>
</dbReference>
<accession>A0A813M8K2</accession>
<sequence length="466" mass="53449">MKLEPKKKSLRNRLKNSVLEVILSSTSHGIPNIVRSSNMIVKLVWIASTLLSSGLCAYMITQSFLKYFSYDVITKTRYINEFKTIFPSVTVCNLNFFTSENSIKFIKTLNDDIKFFRNPIENDFHNIAKSLRKNFSNSDLIFGDTKEKLIVYCRSNTLECDLDLIDYYNHPEHGACYTFNLREPYAVSFIPKKYFSLRLVLNISVPDENNFISASNGALVIIHNRTISPFQYEGICIPPKTEANIALSRTFYSSIPKPYSNCDGNTNDPNAYDSELYKLIHNNSKTYSQFLCVSLCGQRFIIKMCGCYYPMMLSFFNAKACTIYDDSCYIKYYKTILASDYVNNVCLKECPLECEGMTFQKTISYNHFTNKDWIKYLQSYNKNDSLYFNKTIDPKHLVAVNVYHDSLSYINIEESPTVSFVDLLSSIGGIAGLFMGVSVLSLVEIIEVFIQICLVFKSHVKVHESP</sequence>
<dbReference type="Pfam" id="PF00858">
    <property type="entry name" value="ASC"/>
    <property type="match status" value="1"/>
</dbReference>
<dbReference type="PANTHER" id="PTHR11690:SF248">
    <property type="entry name" value="PICKPOCKET 17, ISOFORM A"/>
    <property type="match status" value="1"/>
</dbReference>
<proteinExistence type="inferred from homology"/>
<dbReference type="AlphaFoldDB" id="A0A813M8K2"/>
<comment type="subcellular location">
    <subcellularLocation>
        <location evidence="1">Membrane</location>
        <topology evidence="1">Multi-pass membrane protein</topology>
    </subcellularLocation>
</comment>
<dbReference type="OrthoDB" id="6021021at2759"/>
<keyword evidence="6" id="KW-0915">Sodium</keyword>
<evidence type="ECO:0000256" key="9">
    <source>
        <dbReference type="ARBA" id="ARBA00023201"/>
    </source>
</evidence>
<gene>
    <name evidence="13" type="ORF">OXX778_LOCUS1647</name>
</gene>
<evidence type="ECO:0000256" key="4">
    <source>
        <dbReference type="ARBA" id="ARBA00022692"/>
    </source>
</evidence>
<keyword evidence="5 12" id="KW-1133">Transmembrane helix</keyword>
<keyword evidence="7 11" id="KW-0406">Ion transport</keyword>
<keyword evidence="4 11" id="KW-0812">Transmembrane</keyword>
<keyword evidence="2 11" id="KW-0813">Transport</keyword>
<feature type="transmembrane region" description="Helical" evidence="12">
    <location>
        <begin position="40"/>
        <end position="60"/>
    </location>
</feature>
<dbReference type="GO" id="GO:0005886">
    <property type="term" value="C:plasma membrane"/>
    <property type="evidence" value="ECO:0007669"/>
    <property type="project" value="TreeGrafter"/>
</dbReference>
<evidence type="ECO:0000256" key="6">
    <source>
        <dbReference type="ARBA" id="ARBA00023053"/>
    </source>
</evidence>
<dbReference type="PROSITE" id="PS01206">
    <property type="entry name" value="ASC"/>
    <property type="match status" value="1"/>
</dbReference>
<dbReference type="Proteomes" id="UP000663879">
    <property type="component" value="Unassembled WGS sequence"/>
</dbReference>
<dbReference type="InterPro" id="IPR001873">
    <property type="entry name" value="ENaC"/>
</dbReference>